<evidence type="ECO:0000256" key="3">
    <source>
        <dbReference type="ARBA" id="ARBA00023315"/>
    </source>
</evidence>
<organism evidence="4 5">
    <name type="scientific">Neisseria lisongii</name>
    <dbReference type="NCBI Taxonomy" id="2912188"/>
    <lineage>
        <taxon>Bacteria</taxon>
        <taxon>Pseudomonadati</taxon>
        <taxon>Pseudomonadota</taxon>
        <taxon>Betaproteobacteria</taxon>
        <taxon>Neisseriales</taxon>
        <taxon>Neisseriaceae</taxon>
        <taxon>Neisseria</taxon>
    </lineage>
</organism>
<dbReference type="RefSeq" id="WP_237090817.1">
    <property type="nucleotide sequence ID" value="NZ_CP116766.1"/>
</dbReference>
<evidence type="ECO:0000256" key="1">
    <source>
        <dbReference type="ARBA" id="ARBA00022679"/>
    </source>
</evidence>
<keyword evidence="5" id="KW-1185">Reference proteome</keyword>
<dbReference type="Proteomes" id="UP001221268">
    <property type="component" value="Chromosome"/>
</dbReference>
<dbReference type="GO" id="GO:0016746">
    <property type="term" value="F:acyltransferase activity"/>
    <property type="evidence" value="ECO:0007669"/>
    <property type="project" value="UniProtKB-KW"/>
</dbReference>
<name>A0ABY7RMJ0_9NEIS</name>
<protein>
    <submittedName>
        <fullName evidence="4">Acyltransferase</fullName>
    </submittedName>
</protein>
<evidence type="ECO:0000256" key="2">
    <source>
        <dbReference type="ARBA" id="ARBA00022737"/>
    </source>
</evidence>
<dbReference type="InterPro" id="IPR018357">
    <property type="entry name" value="Hexapep_transf_CS"/>
</dbReference>
<dbReference type="CDD" id="cd04647">
    <property type="entry name" value="LbH_MAT_like"/>
    <property type="match status" value="1"/>
</dbReference>
<gene>
    <name evidence="4" type="ORF">PJU73_07615</name>
</gene>
<dbReference type="EMBL" id="CP116766">
    <property type="protein sequence ID" value="WCL72472.1"/>
    <property type="molecule type" value="Genomic_DNA"/>
</dbReference>
<dbReference type="InterPro" id="IPR011004">
    <property type="entry name" value="Trimer_LpxA-like_sf"/>
</dbReference>
<keyword evidence="3 4" id="KW-0012">Acyltransferase</keyword>
<keyword evidence="2" id="KW-0677">Repeat</keyword>
<dbReference type="PANTHER" id="PTHR23416">
    <property type="entry name" value="SIALIC ACID SYNTHASE-RELATED"/>
    <property type="match status" value="1"/>
</dbReference>
<dbReference type="InterPro" id="IPR051159">
    <property type="entry name" value="Hexapeptide_acetyltransf"/>
</dbReference>
<evidence type="ECO:0000313" key="5">
    <source>
        <dbReference type="Proteomes" id="UP001221268"/>
    </source>
</evidence>
<dbReference type="SUPFAM" id="SSF51161">
    <property type="entry name" value="Trimeric LpxA-like enzymes"/>
    <property type="match status" value="1"/>
</dbReference>
<proteinExistence type="predicted"/>
<reference evidence="4 5" key="1">
    <citation type="submission" date="2023-01" db="EMBL/GenBank/DDBJ databases">
        <authorList>
            <person name="Yang C."/>
        </authorList>
    </citation>
    <scope>NUCLEOTIDE SEQUENCE [LARGE SCALE GENOMIC DNA]</scope>
    <source>
        <strain evidence="4 5">ZJ106</strain>
    </source>
</reference>
<dbReference type="Gene3D" id="2.160.10.10">
    <property type="entry name" value="Hexapeptide repeat proteins"/>
    <property type="match status" value="1"/>
</dbReference>
<accession>A0ABY7RMJ0</accession>
<evidence type="ECO:0000313" key="4">
    <source>
        <dbReference type="EMBL" id="WCL72472.1"/>
    </source>
</evidence>
<keyword evidence="1" id="KW-0808">Transferase</keyword>
<sequence length="175" mass="19065">MKQKIFLRLLMMIGTILPPSHQKPFGTVAKRIRAALARRISPHLGRNINIEKGAYVLADTELGDDSGIGVDCEICRGLRIGKRVMMGPECLFYSNAHRFDTDAKRFSGYTETRPIVIEDDVWIGRRAIIMGGVTIGKGAVIGAGAVVTKDVPPYSLAAGNPAVVKKYLLAEQNSL</sequence>
<dbReference type="Pfam" id="PF00132">
    <property type="entry name" value="Hexapep"/>
    <property type="match status" value="1"/>
</dbReference>
<dbReference type="InterPro" id="IPR001451">
    <property type="entry name" value="Hexapep"/>
</dbReference>
<dbReference type="PROSITE" id="PS00101">
    <property type="entry name" value="HEXAPEP_TRANSFERASES"/>
    <property type="match status" value="1"/>
</dbReference>